<dbReference type="FunFam" id="1.10.10.60:FF:000102">
    <property type="entry name" value="Aristaless related homeobox"/>
    <property type="match status" value="1"/>
</dbReference>
<dbReference type="InterPro" id="IPR001356">
    <property type="entry name" value="HD"/>
</dbReference>
<dbReference type="Proteomes" id="UP000504634">
    <property type="component" value="Unplaced"/>
</dbReference>
<feature type="region of interest" description="Disordered" evidence="8">
    <location>
        <begin position="244"/>
        <end position="287"/>
    </location>
</feature>
<dbReference type="PANTHER" id="PTHR24329:SF579">
    <property type="entry name" value="HOMEOBOX PROTEIN ARISTALESS"/>
    <property type="match status" value="1"/>
</dbReference>
<feature type="domain" description="Homeobox" evidence="9">
    <location>
        <begin position="69"/>
        <end position="129"/>
    </location>
</feature>
<reference evidence="12" key="1">
    <citation type="submission" date="2025-08" db="UniProtKB">
        <authorList>
            <consortium name="RefSeq"/>
        </authorList>
    </citation>
    <scope>IDENTIFICATION</scope>
    <source>
        <strain evidence="12">11010-0011.00</strain>
        <tissue evidence="12">Whole body</tissue>
    </source>
</reference>
<dbReference type="InterPro" id="IPR017970">
    <property type="entry name" value="Homeobox_CS"/>
</dbReference>
<keyword evidence="4 6" id="KW-0371">Homeobox</keyword>
<keyword evidence="11" id="KW-1185">Reference proteome</keyword>
<dbReference type="GO" id="GO:0000981">
    <property type="term" value="F:DNA-binding transcription factor activity, RNA polymerase II-specific"/>
    <property type="evidence" value="ECO:0007669"/>
    <property type="project" value="InterPro"/>
</dbReference>
<dbReference type="InterPro" id="IPR009057">
    <property type="entry name" value="Homeodomain-like_sf"/>
</dbReference>
<dbReference type="GO" id="GO:0000977">
    <property type="term" value="F:RNA polymerase II transcription regulatory region sequence-specific DNA binding"/>
    <property type="evidence" value="ECO:0007669"/>
    <property type="project" value="TreeGrafter"/>
</dbReference>
<accession>A0A6J2U9V5</accession>
<keyword evidence="2" id="KW-0217">Developmental protein</keyword>
<comment type="subcellular location">
    <subcellularLocation>
        <location evidence="1 6 7">Nucleus</location>
    </subcellularLocation>
</comment>
<dbReference type="PROSITE" id="PS00027">
    <property type="entry name" value="HOMEOBOX_1"/>
    <property type="match status" value="1"/>
</dbReference>
<evidence type="ECO:0000256" key="4">
    <source>
        <dbReference type="ARBA" id="ARBA00023155"/>
    </source>
</evidence>
<dbReference type="SUPFAM" id="SSF46689">
    <property type="entry name" value="Homeodomain-like"/>
    <property type="match status" value="1"/>
</dbReference>
<evidence type="ECO:0000259" key="9">
    <source>
        <dbReference type="PROSITE" id="PS50071"/>
    </source>
</evidence>
<dbReference type="OrthoDB" id="6159439at2759"/>
<proteinExistence type="predicted"/>
<dbReference type="Gene3D" id="1.10.10.60">
    <property type="entry name" value="Homeodomain-like"/>
    <property type="match status" value="1"/>
</dbReference>
<dbReference type="PROSITE" id="PS50803">
    <property type="entry name" value="OAR"/>
    <property type="match status" value="1"/>
</dbReference>
<dbReference type="CTD" id="33208"/>
<evidence type="ECO:0000256" key="5">
    <source>
        <dbReference type="ARBA" id="ARBA00023242"/>
    </source>
</evidence>
<name>A0A6J2U9V5_DROLE</name>
<keyword evidence="5 6" id="KW-0539">Nucleus</keyword>
<protein>
    <submittedName>
        <fullName evidence="12">Homeobox protein aristaless</fullName>
    </submittedName>
</protein>
<dbReference type="RefSeq" id="XP_030384268.1">
    <property type="nucleotide sequence ID" value="XM_030528408.1"/>
</dbReference>
<evidence type="ECO:0000256" key="8">
    <source>
        <dbReference type="SAM" id="MobiDB-lite"/>
    </source>
</evidence>
<feature type="compositionally biased region" description="Low complexity" evidence="8">
    <location>
        <begin position="263"/>
        <end position="277"/>
    </location>
</feature>
<dbReference type="SMART" id="SM00389">
    <property type="entry name" value="HOX"/>
    <property type="match status" value="1"/>
</dbReference>
<dbReference type="Pfam" id="PF03826">
    <property type="entry name" value="OAR"/>
    <property type="match status" value="1"/>
</dbReference>
<evidence type="ECO:0000256" key="2">
    <source>
        <dbReference type="ARBA" id="ARBA00022473"/>
    </source>
</evidence>
<sequence>MGISEEVKLEELPQEAKLAHPDAAADRAVAAAAAAACLVSGPSGASGGTNSPISDVNSDCEADEYAPKRKQRRYRTTFTSFQLEELEKAFSRTHYPDVFTREELAMKIGLTEARIQVWFQNRRAKWRKQEKVGPQSHPYNPYLPSGAATMQTVVGAALPPNPFTHLGFQLRKPFDAPANLAAFRYPHLSAAPMIPSGYFNQFQRAPPHMLPHGMASMYSPSSSFQSLLANMTAVPRPPPMPVAAKPPMLVGSPDLHSPNHLIASPPTSPVSAASQSGPAPPAPQLSPQQLVGIPLAHSAHQLSGGASASPTHAGLPQTAPVALTHSPQRQLSGAPPPPPSLSAMQRAATPPEDRRTSSIAALRLKAREHELKLELLRQNGHSGDVIS</sequence>
<feature type="region of interest" description="Disordered" evidence="8">
    <location>
        <begin position="325"/>
        <end position="358"/>
    </location>
</feature>
<dbReference type="InterPro" id="IPR003654">
    <property type="entry name" value="OAR_dom"/>
</dbReference>
<dbReference type="GeneID" id="115631607"/>
<evidence type="ECO:0000313" key="11">
    <source>
        <dbReference type="Proteomes" id="UP000504634"/>
    </source>
</evidence>
<organism evidence="11 12">
    <name type="scientific">Drosophila lebanonensis</name>
    <name type="common">Fruit fly</name>
    <name type="synonym">Scaptodrosophila lebanonensis</name>
    <dbReference type="NCBI Taxonomy" id="7225"/>
    <lineage>
        <taxon>Eukaryota</taxon>
        <taxon>Metazoa</taxon>
        <taxon>Ecdysozoa</taxon>
        <taxon>Arthropoda</taxon>
        <taxon>Hexapoda</taxon>
        <taxon>Insecta</taxon>
        <taxon>Pterygota</taxon>
        <taxon>Neoptera</taxon>
        <taxon>Endopterygota</taxon>
        <taxon>Diptera</taxon>
        <taxon>Brachycera</taxon>
        <taxon>Muscomorpha</taxon>
        <taxon>Ephydroidea</taxon>
        <taxon>Drosophilidae</taxon>
        <taxon>Scaptodrosophila</taxon>
    </lineage>
</organism>
<dbReference type="InterPro" id="IPR000047">
    <property type="entry name" value="HTH_motif"/>
</dbReference>
<dbReference type="Pfam" id="PF00046">
    <property type="entry name" value="Homeodomain"/>
    <property type="match status" value="1"/>
</dbReference>
<evidence type="ECO:0000259" key="10">
    <source>
        <dbReference type="PROSITE" id="PS50803"/>
    </source>
</evidence>
<feature type="DNA-binding region" description="Homeobox" evidence="6">
    <location>
        <begin position="71"/>
        <end position="130"/>
    </location>
</feature>
<evidence type="ECO:0000313" key="12">
    <source>
        <dbReference type="RefSeq" id="XP_030384268.1"/>
    </source>
</evidence>
<dbReference type="InterPro" id="IPR050649">
    <property type="entry name" value="Paired_Homeobox_TFs"/>
</dbReference>
<evidence type="ECO:0000256" key="1">
    <source>
        <dbReference type="ARBA" id="ARBA00004123"/>
    </source>
</evidence>
<feature type="domain" description="OAR" evidence="10">
    <location>
        <begin position="357"/>
        <end position="370"/>
    </location>
</feature>
<evidence type="ECO:0000256" key="6">
    <source>
        <dbReference type="PROSITE-ProRule" id="PRU00108"/>
    </source>
</evidence>
<dbReference type="AlphaFoldDB" id="A0A6J2U9V5"/>
<evidence type="ECO:0000256" key="7">
    <source>
        <dbReference type="RuleBase" id="RU000682"/>
    </source>
</evidence>
<dbReference type="PRINTS" id="PR00031">
    <property type="entry name" value="HTHREPRESSR"/>
</dbReference>
<gene>
    <name evidence="12" type="primary">LOC115631607</name>
</gene>
<dbReference type="GO" id="GO:0005634">
    <property type="term" value="C:nucleus"/>
    <property type="evidence" value="ECO:0007669"/>
    <property type="project" value="UniProtKB-SubCell"/>
</dbReference>
<dbReference type="CDD" id="cd00086">
    <property type="entry name" value="homeodomain"/>
    <property type="match status" value="1"/>
</dbReference>
<evidence type="ECO:0000256" key="3">
    <source>
        <dbReference type="ARBA" id="ARBA00023125"/>
    </source>
</evidence>
<keyword evidence="3 6" id="KW-0238">DNA-binding</keyword>
<dbReference type="PANTHER" id="PTHR24329">
    <property type="entry name" value="HOMEOBOX PROTEIN ARISTALESS"/>
    <property type="match status" value="1"/>
</dbReference>
<dbReference type="PROSITE" id="PS50071">
    <property type="entry name" value="HOMEOBOX_2"/>
    <property type="match status" value="1"/>
</dbReference>